<sequence>MRITNMHHFSEYHRFYVARDFSLSGLDMKMLSTIYQPMIGAYAVSLYHTLFLQLPIDKVGYSATEQQRRLFLSLELETGERGRKYFIEQTAKLEAVGLLKTTRKFAEVSDDYVYVYTLSAPLSPNEFFKNQHLTLLLRDKVGKYMIYSLRDELVLPESDELKGANEENLSVPFYELFHLNSQVIDLEMEQAFFETAVSKPSETKPESANKGFQYSDIIMHFPRESGNRVFVEQLKYEPEQMGQINYVAKKYGLYLTDICRLLDEDGVFDPQGELMLELLQHKANMVFRQDKKRGEERGRYLAKVDQQTRGAASSNQENGADIASDKTVEMEFYLQVPDIFQGECNQHQYNYILRNEPYIFLLEKIFSKGTVPDGLLDTLAKVDLNYGLKEEVINVMIHYLYMNKRSWSKASIEFSVTDMLAKQVNSFEQAVQYIREQSKYQESKTAPRTGSRTGTGGAAGGRSTGTARGGVRQKPLLPTVEDKPSTAAASRSAEEREAMRRRAQMLDGKV</sequence>
<keyword evidence="3" id="KW-0547">Nucleotide-binding</keyword>
<dbReference type="Pfam" id="PF25888">
    <property type="entry name" value="WHD_DnaB"/>
    <property type="match status" value="1"/>
</dbReference>
<name>A0ABT2URY3_9BACL</name>
<dbReference type="EMBL" id="JAOQIO010000107">
    <property type="protein sequence ID" value="MCU6796766.1"/>
    <property type="molecule type" value="Genomic_DNA"/>
</dbReference>
<dbReference type="Proteomes" id="UP001652445">
    <property type="component" value="Unassembled WGS sequence"/>
</dbReference>
<protein>
    <submittedName>
        <fullName evidence="3">Helicase DnaB</fullName>
    </submittedName>
</protein>
<organism evidence="3 4">
    <name type="scientific">Paenibacillus baimaensis</name>
    <dbReference type="NCBI Taxonomy" id="2982185"/>
    <lineage>
        <taxon>Bacteria</taxon>
        <taxon>Bacillati</taxon>
        <taxon>Bacillota</taxon>
        <taxon>Bacilli</taxon>
        <taxon>Bacillales</taxon>
        <taxon>Paenibacillaceae</taxon>
        <taxon>Paenibacillus</taxon>
    </lineage>
</organism>
<keyword evidence="3" id="KW-0347">Helicase</keyword>
<dbReference type="GO" id="GO:0004386">
    <property type="term" value="F:helicase activity"/>
    <property type="evidence" value="ECO:0007669"/>
    <property type="project" value="UniProtKB-KW"/>
</dbReference>
<feature type="domain" description="Replicative helicase loading/DNA remodeling protein DnaB N-terminal winged helix" evidence="2">
    <location>
        <begin position="14"/>
        <end position="184"/>
    </location>
</feature>
<evidence type="ECO:0000256" key="1">
    <source>
        <dbReference type="SAM" id="MobiDB-lite"/>
    </source>
</evidence>
<evidence type="ECO:0000259" key="2">
    <source>
        <dbReference type="Pfam" id="PF25888"/>
    </source>
</evidence>
<evidence type="ECO:0000313" key="3">
    <source>
        <dbReference type="EMBL" id="MCU6796766.1"/>
    </source>
</evidence>
<keyword evidence="4" id="KW-1185">Reference proteome</keyword>
<comment type="caution">
    <text evidence="3">The sequence shown here is derived from an EMBL/GenBank/DDBJ whole genome shotgun (WGS) entry which is preliminary data.</text>
</comment>
<keyword evidence="3" id="KW-0378">Hydrolase</keyword>
<proteinExistence type="predicted"/>
<feature type="region of interest" description="Disordered" evidence="1">
    <location>
        <begin position="438"/>
        <end position="510"/>
    </location>
</feature>
<keyword evidence="3" id="KW-0067">ATP-binding</keyword>
<feature type="compositionally biased region" description="Gly residues" evidence="1">
    <location>
        <begin position="453"/>
        <end position="463"/>
    </location>
</feature>
<dbReference type="InterPro" id="IPR058660">
    <property type="entry name" value="WHD_DnaB"/>
</dbReference>
<gene>
    <name evidence="3" type="ORF">OB236_32035</name>
</gene>
<dbReference type="RefSeq" id="WP_076232358.1">
    <property type="nucleotide sequence ID" value="NZ_JAOQIO010000107.1"/>
</dbReference>
<evidence type="ECO:0000313" key="4">
    <source>
        <dbReference type="Proteomes" id="UP001652445"/>
    </source>
</evidence>
<reference evidence="3 4" key="1">
    <citation type="submission" date="2022-09" db="EMBL/GenBank/DDBJ databases">
        <authorList>
            <person name="Han X.L."/>
            <person name="Wang Q."/>
            <person name="Lu T."/>
        </authorList>
    </citation>
    <scope>NUCLEOTIDE SEQUENCE [LARGE SCALE GENOMIC DNA]</scope>
    <source>
        <strain evidence="3 4">WQ 127069</strain>
    </source>
</reference>
<accession>A0ABT2URY3</accession>